<dbReference type="GeneID" id="59290929"/>
<dbReference type="OrthoDB" id="3021074at2759"/>
<feature type="transmembrane region" description="Helical" evidence="2">
    <location>
        <begin position="502"/>
        <end position="521"/>
    </location>
</feature>
<feature type="transmembrane region" description="Helical" evidence="2">
    <location>
        <begin position="238"/>
        <end position="256"/>
    </location>
</feature>
<dbReference type="RefSeq" id="XP_037162035.1">
    <property type="nucleotide sequence ID" value="XM_037311168.1"/>
</dbReference>
<name>A0A8H6FQ59_9LECA</name>
<dbReference type="EMBL" id="JACCJC010000047">
    <property type="protein sequence ID" value="KAF6232609.1"/>
    <property type="molecule type" value="Genomic_DNA"/>
</dbReference>
<dbReference type="AlphaFoldDB" id="A0A8H6FQ59"/>
<reference evidence="3 4" key="1">
    <citation type="journal article" date="2020" name="Genomics">
        <title>Complete, high-quality genomes from long-read metagenomic sequencing of two wolf lichen thalli reveals enigmatic genome architecture.</title>
        <authorList>
            <person name="McKenzie S.K."/>
            <person name="Walston R.F."/>
            <person name="Allen J.L."/>
        </authorList>
    </citation>
    <scope>NUCLEOTIDE SEQUENCE [LARGE SCALE GENOMIC DNA]</scope>
    <source>
        <strain evidence="3">WasteWater2</strain>
    </source>
</reference>
<evidence type="ECO:0000313" key="4">
    <source>
        <dbReference type="Proteomes" id="UP000578531"/>
    </source>
</evidence>
<feature type="transmembrane region" description="Helical" evidence="2">
    <location>
        <begin position="161"/>
        <end position="179"/>
    </location>
</feature>
<accession>A0A8H6FQ59</accession>
<feature type="transmembrane region" description="Helical" evidence="2">
    <location>
        <begin position="375"/>
        <end position="394"/>
    </location>
</feature>
<feature type="transmembrane region" description="Helical" evidence="2">
    <location>
        <begin position="268"/>
        <end position="288"/>
    </location>
</feature>
<protein>
    <submittedName>
        <fullName evidence="3">Uncharacterized protein</fullName>
    </submittedName>
</protein>
<dbReference type="Proteomes" id="UP000578531">
    <property type="component" value="Unassembled WGS sequence"/>
</dbReference>
<keyword evidence="2" id="KW-1133">Transmembrane helix</keyword>
<feature type="transmembrane region" description="Helical" evidence="2">
    <location>
        <begin position="191"/>
        <end position="213"/>
    </location>
</feature>
<keyword evidence="2" id="KW-0472">Membrane</keyword>
<feature type="transmembrane region" description="Helical" evidence="2">
    <location>
        <begin position="436"/>
        <end position="460"/>
    </location>
</feature>
<organism evidence="3 4">
    <name type="scientific">Letharia columbiana</name>
    <dbReference type="NCBI Taxonomy" id="112416"/>
    <lineage>
        <taxon>Eukaryota</taxon>
        <taxon>Fungi</taxon>
        <taxon>Dikarya</taxon>
        <taxon>Ascomycota</taxon>
        <taxon>Pezizomycotina</taxon>
        <taxon>Lecanoromycetes</taxon>
        <taxon>OSLEUM clade</taxon>
        <taxon>Lecanoromycetidae</taxon>
        <taxon>Lecanorales</taxon>
        <taxon>Lecanorineae</taxon>
        <taxon>Parmeliaceae</taxon>
        <taxon>Letharia</taxon>
    </lineage>
</organism>
<evidence type="ECO:0000256" key="2">
    <source>
        <dbReference type="SAM" id="Phobius"/>
    </source>
</evidence>
<feature type="region of interest" description="Disordered" evidence="1">
    <location>
        <begin position="739"/>
        <end position="776"/>
    </location>
</feature>
<sequence>MTNWKAANLNPYSSESLGLAQSAGFGFSSPIFFDSGLLTGAKEKQGRRNSSTFYIQHRDDAVVVKMPNGSLISNGSFTLNPFVANSSNLLSNGSYPFNASLHYSFHSGNLNWTTPGANLGILTYDPSKTNMWAIGKTVDLLFQPRVFSYEQKCIYPISGQYGFLPRLIYYLLLIFSLILRKHSWLSTAALGAAMTYAATASVHAFALLLRYRYHTPTLRNLDWIYLPPKELGDIDLQAIFPILVAGSIMLTPILNFSTTVRQHEAHSVIIFWGVLLFCAMVPTFVIVIKGVVPSVILSQLSTCALDAAKGCTFENLSVTNNGVSLDLYNKCNCTDTCGAFDLPHTPLRQNQGASALLISDTIGILTGSELVNSLFLVNCLFLLWIIAQGILGLIENQWDQTTVRNWAFRTFAGTTPKKRRTAFGSRLRYYIGKTVAGYYFLIAIAVAFICPFVFVSSVIINEFSTWSWPVSESEDAVGQWSTWVSACFVIIAAIIQRYHHAWLISIKLGCATVVHIIKWIWGKESLRKERKELRTKENSVMEDTKEFFRQCAKPFTHTRNSILNTLRASRDYWREFKEWHNDPVGVSTRLLAQHTSPIDGSVDVKVHSVSSCEDDTPLECQYRHATPHQVPLSSFATLPPYTTLSPMGSYRPKPKPTPYPRSQSAMIYHTYPWSSETEIAPHKPKSNTGDTHIAARPLRPFPRSAYSSTELPPSQGELEPLIARGHHTAIIPPQAAWAPTVQQRQVARKQLPRRRSEMPSTRPPMPGHADLWFGEP</sequence>
<evidence type="ECO:0000256" key="1">
    <source>
        <dbReference type="SAM" id="MobiDB-lite"/>
    </source>
</evidence>
<proteinExistence type="predicted"/>
<comment type="caution">
    <text evidence="3">The sequence shown here is derived from an EMBL/GenBank/DDBJ whole genome shotgun (WGS) entry which is preliminary data.</text>
</comment>
<keyword evidence="2" id="KW-0812">Transmembrane</keyword>
<feature type="transmembrane region" description="Helical" evidence="2">
    <location>
        <begin position="480"/>
        <end position="495"/>
    </location>
</feature>
<gene>
    <name evidence="3" type="ORF">HO173_009277</name>
</gene>
<keyword evidence="4" id="KW-1185">Reference proteome</keyword>
<evidence type="ECO:0000313" key="3">
    <source>
        <dbReference type="EMBL" id="KAF6232609.1"/>
    </source>
</evidence>